<gene>
    <name evidence="1" type="ORF">O3M35_009902</name>
</gene>
<comment type="caution">
    <text evidence="1">The sequence shown here is derived from an EMBL/GenBank/DDBJ whole genome shotgun (WGS) entry which is preliminary data.</text>
</comment>
<dbReference type="AlphaFoldDB" id="A0AAW1DAK7"/>
<name>A0AAW1DAK7_9HEMI</name>
<keyword evidence="2" id="KW-1185">Reference proteome</keyword>
<sequence>MIDCKDSLSDILQVLEDAGINVANYTKACGIPKEPQYNQHFSLLIPERAAFLRPQRRHPPIRKNLPLPKPEEKPFTHIDLIQHKRSFCNARNVSVVGKVLRS</sequence>
<protein>
    <submittedName>
        <fullName evidence="1">Uncharacterized protein</fullName>
    </submittedName>
</protein>
<reference evidence="1 2" key="1">
    <citation type="submission" date="2022-12" db="EMBL/GenBank/DDBJ databases">
        <title>Chromosome-level genome assembly of true bugs.</title>
        <authorList>
            <person name="Ma L."/>
            <person name="Li H."/>
        </authorList>
    </citation>
    <scope>NUCLEOTIDE SEQUENCE [LARGE SCALE GENOMIC DNA]</scope>
    <source>
        <strain evidence="1">Lab_2022b</strain>
    </source>
</reference>
<evidence type="ECO:0000313" key="2">
    <source>
        <dbReference type="Proteomes" id="UP001461498"/>
    </source>
</evidence>
<evidence type="ECO:0000313" key="1">
    <source>
        <dbReference type="EMBL" id="KAK9505947.1"/>
    </source>
</evidence>
<proteinExistence type="predicted"/>
<accession>A0AAW1DAK7</accession>
<dbReference type="EMBL" id="JAPXFL010000006">
    <property type="protein sequence ID" value="KAK9505947.1"/>
    <property type="molecule type" value="Genomic_DNA"/>
</dbReference>
<organism evidence="1 2">
    <name type="scientific">Rhynocoris fuscipes</name>
    <dbReference type="NCBI Taxonomy" id="488301"/>
    <lineage>
        <taxon>Eukaryota</taxon>
        <taxon>Metazoa</taxon>
        <taxon>Ecdysozoa</taxon>
        <taxon>Arthropoda</taxon>
        <taxon>Hexapoda</taxon>
        <taxon>Insecta</taxon>
        <taxon>Pterygota</taxon>
        <taxon>Neoptera</taxon>
        <taxon>Paraneoptera</taxon>
        <taxon>Hemiptera</taxon>
        <taxon>Heteroptera</taxon>
        <taxon>Panheteroptera</taxon>
        <taxon>Cimicomorpha</taxon>
        <taxon>Reduviidae</taxon>
        <taxon>Harpactorinae</taxon>
        <taxon>Harpactorini</taxon>
        <taxon>Rhynocoris</taxon>
    </lineage>
</organism>
<dbReference type="Proteomes" id="UP001461498">
    <property type="component" value="Unassembled WGS sequence"/>
</dbReference>